<dbReference type="PROSITE" id="PS51257">
    <property type="entry name" value="PROKAR_LIPOPROTEIN"/>
    <property type="match status" value="1"/>
</dbReference>
<feature type="signal peptide" evidence="1">
    <location>
        <begin position="1"/>
        <end position="26"/>
    </location>
</feature>
<dbReference type="AlphaFoldDB" id="A0AAU9EFD3"/>
<dbReference type="Gene3D" id="1.25.10.10">
    <property type="entry name" value="Leucine-rich Repeat Variant"/>
    <property type="match status" value="1"/>
</dbReference>
<proteinExistence type="predicted"/>
<reference evidence="3" key="1">
    <citation type="journal article" date="2023" name="Arch. Microbiol.">
        <title>Desulfoferula mesophilus gen. nov. sp. nov., a mesophilic sulfate-reducing bacterium isolated from a brackish lake sediment.</title>
        <authorList>
            <person name="Watanabe T."/>
            <person name="Yabe T."/>
            <person name="Tsuji J.M."/>
            <person name="Fukui M."/>
        </authorList>
    </citation>
    <scope>NUCLEOTIDE SEQUENCE [LARGE SCALE GENOMIC DNA]</scope>
    <source>
        <strain evidence="3">12FAK</strain>
    </source>
</reference>
<dbReference type="Proteomes" id="UP001366166">
    <property type="component" value="Chromosome"/>
</dbReference>
<dbReference type="RefSeq" id="WP_338600914.1">
    <property type="nucleotide sequence ID" value="NZ_AP028679.1"/>
</dbReference>
<evidence type="ECO:0008006" key="4">
    <source>
        <dbReference type="Google" id="ProtNLM"/>
    </source>
</evidence>
<keyword evidence="3" id="KW-1185">Reference proteome</keyword>
<dbReference type="Pfam" id="PF13646">
    <property type="entry name" value="HEAT_2"/>
    <property type="match status" value="1"/>
</dbReference>
<dbReference type="PANTHER" id="PTHR12697">
    <property type="entry name" value="PBS LYASE HEAT-LIKE PROTEIN"/>
    <property type="match status" value="1"/>
</dbReference>
<name>A0AAU9EFD3_9BACT</name>
<accession>A0AAU9EFD3</accession>
<dbReference type="GO" id="GO:0016491">
    <property type="term" value="F:oxidoreductase activity"/>
    <property type="evidence" value="ECO:0007669"/>
    <property type="project" value="TreeGrafter"/>
</dbReference>
<dbReference type="InterPro" id="IPR004155">
    <property type="entry name" value="PBS_lyase_HEAT"/>
</dbReference>
<dbReference type="KEGG" id="dmp:FAK_29390"/>
<keyword evidence="1" id="KW-0732">Signal</keyword>
<organism evidence="2 3">
    <name type="scientific">Desulfoferula mesophila</name>
    <dbReference type="NCBI Taxonomy" id="3058419"/>
    <lineage>
        <taxon>Bacteria</taxon>
        <taxon>Pseudomonadati</taxon>
        <taxon>Thermodesulfobacteriota</taxon>
        <taxon>Desulfarculia</taxon>
        <taxon>Desulfarculales</taxon>
        <taxon>Desulfarculaceae</taxon>
        <taxon>Desulfoferula</taxon>
    </lineage>
</organism>
<gene>
    <name evidence="2" type="ORF">FAK_29390</name>
</gene>
<feature type="chain" id="PRO_5043381247" description="PBS lyase HEAT domain protein repeat-containing protein" evidence="1">
    <location>
        <begin position="27"/>
        <end position="198"/>
    </location>
</feature>
<dbReference type="EMBL" id="AP028679">
    <property type="protein sequence ID" value="BEQ15873.1"/>
    <property type="molecule type" value="Genomic_DNA"/>
</dbReference>
<dbReference type="SMART" id="SM00567">
    <property type="entry name" value="EZ_HEAT"/>
    <property type="match status" value="3"/>
</dbReference>
<sequence length="198" mass="20588">MTRTIGYFSLCILLLACCSGAVSAWAETSQGDIPPYLQQKVLESCDQAAKQGLMAPIAGVDRAALLELLQAPCDHVRMVAVYTLGEIREPAALEPLIVLLASPDAHMCRAAAHALGKIGSERAVDPLAKLLNDPGRPDSARCTAARSLARIGGAQASSALRQAARTCTGQLHVVVSLALLKCPSATGKTGLQTAGVTF</sequence>
<dbReference type="PANTHER" id="PTHR12697:SF5">
    <property type="entry name" value="DEOXYHYPUSINE HYDROXYLASE"/>
    <property type="match status" value="1"/>
</dbReference>
<dbReference type="InterPro" id="IPR016024">
    <property type="entry name" value="ARM-type_fold"/>
</dbReference>
<protein>
    <recommendedName>
        <fullName evidence="4">PBS lyase HEAT domain protein repeat-containing protein</fullName>
    </recommendedName>
</protein>
<evidence type="ECO:0000256" key="1">
    <source>
        <dbReference type="SAM" id="SignalP"/>
    </source>
</evidence>
<evidence type="ECO:0000313" key="3">
    <source>
        <dbReference type="Proteomes" id="UP001366166"/>
    </source>
</evidence>
<dbReference type="SUPFAM" id="SSF48371">
    <property type="entry name" value="ARM repeat"/>
    <property type="match status" value="1"/>
</dbReference>
<evidence type="ECO:0000313" key="2">
    <source>
        <dbReference type="EMBL" id="BEQ15873.1"/>
    </source>
</evidence>
<dbReference type="InterPro" id="IPR011989">
    <property type="entry name" value="ARM-like"/>
</dbReference>